<dbReference type="Proteomes" id="UP000077002">
    <property type="component" value="Unassembled WGS sequence"/>
</dbReference>
<evidence type="ECO:0000259" key="2">
    <source>
        <dbReference type="PROSITE" id="PS51819"/>
    </source>
</evidence>
<organism evidence="3 4">
    <name type="scientific">Fonsecaea monophora</name>
    <dbReference type="NCBI Taxonomy" id="254056"/>
    <lineage>
        <taxon>Eukaryota</taxon>
        <taxon>Fungi</taxon>
        <taxon>Dikarya</taxon>
        <taxon>Ascomycota</taxon>
        <taxon>Pezizomycotina</taxon>
        <taxon>Eurotiomycetes</taxon>
        <taxon>Chaetothyriomycetidae</taxon>
        <taxon>Chaetothyriales</taxon>
        <taxon>Herpotrichiellaceae</taxon>
        <taxon>Fonsecaea</taxon>
    </lineage>
</organism>
<dbReference type="InterPro" id="IPR037523">
    <property type="entry name" value="VOC_core"/>
</dbReference>
<dbReference type="GO" id="GO:0046491">
    <property type="term" value="P:L-methylmalonyl-CoA metabolic process"/>
    <property type="evidence" value="ECO:0007669"/>
    <property type="project" value="TreeGrafter"/>
</dbReference>
<evidence type="ECO:0000256" key="1">
    <source>
        <dbReference type="ARBA" id="ARBA00022723"/>
    </source>
</evidence>
<accession>A0A177ET00</accession>
<evidence type="ECO:0000313" key="4">
    <source>
        <dbReference type="Proteomes" id="UP000077002"/>
    </source>
</evidence>
<keyword evidence="4" id="KW-1185">Reference proteome</keyword>
<dbReference type="InterPro" id="IPR004360">
    <property type="entry name" value="Glyas_Fos-R_dOase_dom"/>
</dbReference>
<dbReference type="GO" id="GO:0004493">
    <property type="term" value="F:methylmalonyl-CoA epimerase activity"/>
    <property type="evidence" value="ECO:0007669"/>
    <property type="project" value="TreeGrafter"/>
</dbReference>
<dbReference type="GeneID" id="34605813"/>
<dbReference type="Pfam" id="PF00903">
    <property type="entry name" value="Glyoxalase"/>
    <property type="match status" value="1"/>
</dbReference>
<dbReference type="InterPro" id="IPR051785">
    <property type="entry name" value="MMCE/EMCE_epimerase"/>
</dbReference>
<dbReference type="SUPFAM" id="SSF54593">
    <property type="entry name" value="Glyoxalase/Bleomycin resistance protein/Dihydroxybiphenyl dioxygenase"/>
    <property type="match status" value="1"/>
</dbReference>
<dbReference type="Gene3D" id="3.10.180.10">
    <property type="entry name" value="2,3-Dihydroxybiphenyl 1,2-Dioxygenase, domain 1"/>
    <property type="match status" value="1"/>
</dbReference>
<name>A0A177ET00_9EURO</name>
<sequence length="186" mass="20095">MPAVTNALANHIAISVSDGEAAVKWYKEVLGLREIVPLQTVSASGPDRGPTLRQIYGPGLEEMKLAILSTGNGVGIEIFEFTNPPYKGPSEPVKFGPDVYARGAFFHVCFTVPDVKATAEIAVKLGGRICGEPSQPLSGIDVVYLQDPWGNTLEFLPLGWEQLWLEFLSRALQKQKGADAEGSKIL</sequence>
<comment type="caution">
    <text evidence="3">The sequence shown here is derived from an EMBL/GenBank/DDBJ whole genome shotgun (WGS) entry which is preliminary data.</text>
</comment>
<proteinExistence type="predicted"/>
<feature type="domain" description="VOC" evidence="2">
    <location>
        <begin position="8"/>
        <end position="158"/>
    </location>
</feature>
<dbReference type="AlphaFoldDB" id="A0A177ET00"/>
<protein>
    <recommendedName>
        <fullName evidence="2">VOC domain-containing protein</fullName>
    </recommendedName>
</protein>
<dbReference type="PANTHER" id="PTHR43048:SF6">
    <property type="entry name" value="BLR8189 PROTEIN"/>
    <property type="match status" value="1"/>
</dbReference>
<dbReference type="PROSITE" id="PS51819">
    <property type="entry name" value="VOC"/>
    <property type="match status" value="1"/>
</dbReference>
<dbReference type="InterPro" id="IPR029068">
    <property type="entry name" value="Glyas_Bleomycin-R_OHBP_Dase"/>
</dbReference>
<dbReference type="PANTHER" id="PTHR43048">
    <property type="entry name" value="METHYLMALONYL-COA EPIMERASE"/>
    <property type="match status" value="1"/>
</dbReference>
<keyword evidence="1" id="KW-0479">Metal-binding</keyword>
<dbReference type="OrthoDB" id="16820at2759"/>
<gene>
    <name evidence="3" type="ORF">AYO21_10701</name>
</gene>
<evidence type="ECO:0000313" key="3">
    <source>
        <dbReference type="EMBL" id="OAG35134.1"/>
    </source>
</evidence>
<reference evidence="3 4" key="1">
    <citation type="submission" date="2016-03" db="EMBL/GenBank/DDBJ databases">
        <title>Draft genome sequence of the Fonsecaea monophora CBS 269.37.</title>
        <authorList>
            <person name="Bombassaro A."/>
            <person name="Vinicius W.A."/>
            <person name="De Hoog S."/>
            <person name="Sun J."/>
            <person name="Souza E.M."/>
            <person name="Raittz R.T."/>
            <person name="Costa F."/>
            <person name="Leao A.C."/>
            <person name="Tadra-Sfeir M.Z."/>
            <person name="Baura V."/>
            <person name="Balsanelli E."/>
            <person name="Pedrosa F.O."/>
            <person name="Moreno L.F."/>
            <person name="Steffens M.B."/>
            <person name="Xi L."/>
            <person name="Bocca A.L."/>
            <person name="Felipe M.S."/>
            <person name="Teixeira M."/>
            <person name="Telles Filho F.Q."/>
            <person name="Azevedo C.M."/>
            <person name="Gomes R."/>
            <person name="Vicente V.A."/>
        </authorList>
    </citation>
    <scope>NUCLEOTIDE SEQUENCE [LARGE SCALE GENOMIC DNA]</scope>
    <source>
        <strain evidence="3 4">CBS 269.37</strain>
    </source>
</reference>
<dbReference type="EMBL" id="LVKK01000128">
    <property type="protein sequence ID" value="OAG35134.1"/>
    <property type="molecule type" value="Genomic_DNA"/>
</dbReference>
<dbReference type="GO" id="GO:0046872">
    <property type="term" value="F:metal ion binding"/>
    <property type="evidence" value="ECO:0007669"/>
    <property type="project" value="UniProtKB-KW"/>
</dbReference>
<dbReference type="RefSeq" id="XP_022507086.1">
    <property type="nucleotide sequence ID" value="XM_022660611.1"/>
</dbReference>